<dbReference type="PANTHER" id="PTHR43289">
    <property type="entry name" value="MITOGEN-ACTIVATED PROTEIN KINASE KINASE KINASE 20-RELATED"/>
    <property type="match status" value="1"/>
</dbReference>
<accession>A0A931DN36</accession>
<keyword evidence="7" id="KW-0472">Membrane</keyword>
<dbReference type="InterPro" id="IPR017441">
    <property type="entry name" value="Protein_kinase_ATP_BS"/>
</dbReference>
<dbReference type="InterPro" id="IPR000719">
    <property type="entry name" value="Prot_kinase_dom"/>
</dbReference>
<comment type="caution">
    <text evidence="9">The sequence shown here is derived from an EMBL/GenBank/DDBJ whole genome shotgun (WGS) entry which is preliminary data.</text>
</comment>
<feature type="transmembrane region" description="Helical" evidence="7">
    <location>
        <begin position="417"/>
        <end position="436"/>
    </location>
</feature>
<evidence type="ECO:0000313" key="9">
    <source>
        <dbReference type="EMBL" id="MBG6090646.1"/>
    </source>
</evidence>
<dbReference type="Gene3D" id="1.10.510.10">
    <property type="entry name" value="Transferase(Phosphotransferase) domain 1"/>
    <property type="match status" value="1"/>
</dbReference>
<name>A0A931DN36_9ACTN</name>
<keyword evidence="9" id="KW-0723">Serine/threonine-protein kinase</keyword>
<dbReference type="Pfam" id="PF00069">
    <property type="entry name" value="Pkinase"/>
    <property type="match status" value="1"/>
</dbReference>
<keyword evidence="7" id="KW-0812">Transmembrane</keyword>
<dbReference type="Proteomes" id="UP000614047">
    <property type="component" value="Unassembled WGS sequence"/>
</dbReference>
<dbReference type="CDD" id="cd14014">
    <property type="entry name" value="STKc_PknB_like"/>
    <property type="match status" value="1"/>
</dbReference>
<gene>
    <name evidence="9" type="ORF">IW256_004759</name>
</gene>
<dbReference type="SUPFAM" id="SSF56112">
    <property type="entry name" value="Protein kinase-like (PK-like)"/>
    <property type="match status" value="1"/>
</dbReference>
<evidence type="ECO:0000256" key="6">
    <source>
        <dbReference type="SAM" id="MobiDB-lite"/>
    </source>
</evidence>
<keyword evidence="1" id="KW-0808">Transferase</keyword>
<dbReference type="AlphaFoldDB" id="A0A931DN36"/>
<dbReference type="InterPro" id="IPR008271">
    <property type="entry name" value="Ser/Thr_kinase_AS"/>
</dbReference>
<dbReference type="GO" id="GO:0005524">
    <property type="term" value="F:ATP binding"/>
    <property type="evidence" value="ECO:0007669"/>
    <property type="project" value="UniProtKB-UniRule"/>
</dbReference>
<keyword evidence="7" id="KW-1133">Transmembrane helix</keyword>
<evidence type="ECO:0000313" key="10">
    <source>
        <dbReference type="Proteomes" id="UP000614047"/>
    </source>
</evidence>
<dbReference type="SUPFAM" id="SSF69304">
    <property type="entry name" value="Tricorn protease N-terminal domain"/>
    <property type="match status" value="1"/>
</dbReference>
<dbReference type="PROSITE" id="PS00107">
    <property type="entry name" value="PROTEIN_KINASE_ATP"/>
    <property type="match status" value="1"/>
</dbReference>
<proteinExistence type="predicted"/>
<dbReference type="EMBL" id="JADOUA010000001">
    <property type="protein sequence ID" value="MBG6090646.1"/>
    <property type="molecule type" value="Genomic_DNA"/>
</dbReference>
<dbReference type="InterPro" id="IPR011042">
    <property type="entry name" value="6-blade_b-propeller_TolB-like"/>
</dbReference>
<dbReference type="RefSeq" id="WP_197013083.1">
    <property type="nucleotide sequence ID" value="NZ_BAABES010000011.1"/>
</dbReference>
<dbReference type="Pfam" id="PF07676">
    <property type="entry name" value="PD40"/>
    <property type="match status" value="3"/>
</dbReference>
<dbReference type="PROSITE" id="PS00108">
    <property type="entry name" value="PROTEIN_KINASE_ST"/>
    <property type="match status" value="1"/>
</dbReference>
<feature type="transmembrane region" description="Helical" evidence="7">
    <location>
        <begin position="127"/>
        <end position="148"/>
    </location>
</feature>
<dbReference type="PROSITE" id="PS50011">
    <property type="entry name" value="PROTEIN_KINASE_DOM"/>
    <property type="match status" value="1"/>
</dbReference>
<evidence type="ECO:0000256" key="1">
    <source>
        <dbReference type="ARBA" id="ARBA00022679"/>
    </source>
</evidence>
<evidence type="ECO:0000259" key="8">
    <source>
        <dbReference type="PROSITE" id="PS50011"/>
    </source>
</evidence>
<keyword evidence="10" id="KW-1185">Reference proteome</keyword>
<protein>
    <submittedName>
        <fullName evidence="9">Serine/threonine protein kinase</fullName>
    </submittedName>
</protein>
<feature type="region of interest" description="Disordered" evidence="6">
    <location>
        <begin position="1"/>
        <end position="26"/>
    </location>
</feature>
<evidence type="ECO:0000256" key="2">
    <source>
        <dbReference type="ARBA" id="ARBA00022741"/>
    </source>
</evidence>
<dbReference type="Gene3D" id="3.30.200.20">
    <property type="entry name" value="Phosphorylase Kinase, domain 1"/>
    <property type="match status" value="1"/>
</dbReference>
<sequence>MDDRPSRPGTGTAGPRGLGPQDPTRVGSYELDAKIGEGGMGAVYLGRGPDGRQVAVKVVRPELAGDRAFVARFGDECRNAERVASFCTAQVLGHGQDLGMAYMVTEYIEGPSLLQHIVDHGTLSPGMLHGVAVGVAAALVAIHAAGLVHRDLKPSNVLLSISGPRVIDFGIARALDMATSHTRTGQVVGTPGYIAPEQILTQEVTPAIDVFAWGCLVAYAANGRNPFGEGSLQIMVGRALHGAPELGALTEPLASLVQAALRKDPQTRPTARDLLLSLVGGAASEAAVTTTLGESWASPTVVGSPGGAASDPVPPSPGTPPAANRVPPADPAGRTVTDPASRARMPAPAPSPPPSPPNPPGPTSPYDPASRYGRTSPASPASPNPMSPAGPAALTDVLDGPTGTTTTRRPRRKGARVAGAAMLAAVLAAGGGYLLAELAGGDGKGASASSPPADRMFVRVDTAPGWPGDCKADIGTYTPGQAAPVTIVPGNTCDTLPERSPADPGKLAFTRRNGGRVEAWVVNADGGGARRITDRLSGGRVTWSPDGKRLAFMVRDGAVRQIFTITIGESEPRRLTTDPADKDDPMWSSTGRLVYWSKQGGAEQLYSLDPSRPEAPPARLTRDGVRSVDPEWSPDGKMIAFTRGVYPNGHLWVMNADGTGARQLTKGPAHEMDAAWSRDGRWVAYTRGPYESPELRVIRVDGTGDRPFGPANGVVGHANWS</sequence>
<feature type="compositionally biased region" description="Pro residues" evidence="6">
    <location>
        <begin position="347"/>
        <end position="365"/>
    </location>
</feature>
<keyword evidence="4 5" id="KW-0067">ATP-binding</keyword>
<reference evidence="9" key="1">
    <citation type="submission" date="2020-11" db="EMBL/GenBank/DDBJ databases">
        <title>Sequencing the genomes of 1000 actinobacteria strains.</title>
        <authorList>
            <person name="Klenk H.-P."/>
        </authorList>
    </citation>
    <scope>NUCLEOTIDE SEQUENCE</scope>
    <source>
        <strain evidence="9">DSM 43175</strain>
    </source>
</reference>
<dbReference type="Gene3D" id="2.120.10.30">
    <property type="entry name" value="TolB, C-terminal domain"/>
    <property type="match status" value="2"/>
</dbReference>
<keyword evidence="2 5" id="KW-0547">Nucleotide-binding</keyword>
<keyword evidence="3 9" id="KW-0418">Kinase</keyword>
<organism evidence="9 10">
    <name type="scientific">Actinomadura viridis</name>
    <dbReference type="NCBI Taxonomy" id="58110"/>
    <lineage>
        <taxon>Bacteria</taxon>
        <taxon>Bacillati</taxon>
        <taxon>Actinomycetota</taxon>
        <taxon>Actinomycetes</taxon>
        <taxon>Streptosporangiales</taxon>
        <taxon>Thermomonosporaceae</taxon>
        <taxon>Actinomadura</taxon>
    </lineage>
</organism>
<dbReference type="PANTHER" id="PTHR43289:SF34">
    <property type="entry name" value="SERINE_THREONINE-PROTEIN KINASE YBDM-RELATED"/>
    <property type="match status" value="1"/>
</dbReference>
<dbReference type="InterPro" id="IPR011659">
    <property type="entry name" value="WD40"/>
</dbReference>
<evidence type="ECO:0000256" key="5">
    <source>
        <dbReference type="PROSITE-ProRule" id="PRU10141"/>
    </source>
</evidence>
<evidence type="ECO:0000256" key="3">
    <source>
        <dbReference type="ARBA" id="ARBA00022777"/>
    </source>
</evidence>
<feature type="region of interest" description="Disordered" evidence="6">
    <location>
        <begin position="296"/>
        <end position="415"/>
    </location>
</feature>
<feature type="domain" description="Protein kinase" evidence="8">
    <location>
        <begin position="29"/>
        <end position="279"/>
    </location>
</feature>
<feature type="binding site" evidence="5">
    <location>
        <position position="57"/>
    </location>
    <ligand>
        <name>ATP</name>
        <dbReference type="ChEBI" id="CHEBI:30616"/>
    </ligand>
</feature>
<dbReference type="GO" id="GO:0004674">
    <property type="term" value="F:protein serine/threonine kinase activity"/>
    <property type="evidence" value="ECO:0007669"/>
    <property type="project" value="UniProtKB-KW"/>
</dbReference>
<evidence type="ECO:0000256" key="4">
    <source>
        <dbReference type="ARBA" id="ARBA00022840"/>
    </source>
</evidence>
<dbReference type="SMART" id="SM00220">
    <property type="entry name" value="S_TKc"/>
    <property type="match status" value="1"/>
</dbReference>
<dbReference type="InterPro" id="IPR011009">
    <property type="entry name" value="Kinase-like_dom_sf"/>
</dbReference>
<evidence type="ECO:0000256" key="7">
    <source>
        <dbReference type="SAM" id="Phobius"/>
    </source>
</evidence>